<proteinExistence type="predicted"/>
<protein>
    <submittedName>
        <fullName evidence="1">Uncharacterized protein</fullName>
    </submittedName>
</protein>
<reference evidence="1" key="2">
    <citation type="submission" date="2023-06" db="EMBL/GenBank/DDBJ databases">
        <authorList>
            <consortium name="Lawrence Berkeley National Laboratory"/>
            <person name="Haridas S."/>
            <person name="Hensen N."/>
            <person name="Bonometti L."/>
            <person name="Westerberg I."/>
            <person name="Brannstrom I.O."/>
            <person name="Guillou S."/>
            <person name="Cros-Aarteil S."/>
            <person name="Calhoun S."/>
            <person name="Kuo A."/>
            <person name="Mondo S."/>
            <person name="Pangilinan J."/>
            <person name="Riley R."/>
            <person name="Labutti K."/>
            <person name="Andreopoulos B."/>
            <person name="Lipzen A."/>
            <person name="Chen C."/>
            <person name="Yanf M."/>
            <person name="Daum C."/>
            <person name="Ng V."/>
            <person name="Clum A."/>
            <person name="Steindorff A."/>
            <person name="Ohm R."/>
            <person name="Martin F."/>
            <person name="Silar P."/>
            <person name="Natvig D."/>
            <person name="Lalanne C."/>
            <person name="Gautier V."/>
            <person name="Ament-Velasquez S.L."/>
            <person name="Kruys A."/>
            <person name="Hutchinson M.I."/>
            <person name="Powell A.J."/>
            <person name="Barry K."/>
            <person name="Miller A.N."/>
            <person name="Grigoriev I.V."/>
            <person name="Debuchy R."/>
            <person name="Gladieux P."/>
            <person name="Thoren M.H."/>
            <person name="Johannesson H."/>
        </authorList>
    </citation>
    <scope>NUCLEOTIDE SEQUENCE</scope>
    <source>
        <strain evidence="1">CBS 168.71</strain>
    </source>
</reference>
<sequence>MALQPVRLLRPSALKIDADTPCVLEMHVPFAVPSSLDPSLPAPPYHPGNVTGDDLLDLHAMPVLRRPMAEIHPGGPKLRLVAEFDASAVAEKDNGLDLAAGYWKDTRGIEHHASIDAYEEDPVSGEVVILQGFILSLIRGKEKYQVLGY</sequence>
<comment type="caution">
    <text evidence="1">The sequence shown here is derived from an EMBL/GenBank/DDBJ whole genome shotgun (WGS) entry which is preliminary data.</text>
</comment>
<accession>A0AAE0H804</accession>
<dbReference type="Proteomes" id="UP001278766">
    <property type="component" value="Unassembled WGS sequence"/>
</dbReference>
<dbReference type="EMBL" id="JAUEPN010000009">
    <property type="protein sequence ID" value="KAK3291669.1"/>
    <property type="molecule type" value="Genomic_DNA"/>
</dbReference>
<dbReference type="AlphaFoldDB" id="A0AAE0H804"/>
<evidence type="ECO:0000313" key="2">
    <source>
        <dbReference type="Proteomes" id="UP001278766"/>
    </source>
</evidence>
<organism evidence="1 2">
    <name type="scientific">Chaetomium fimeti</name>
    <dbReference type="NCBI Taxonomy" id="1854472"/>
    <lineage>
        <taxon>Eukaryota</taxon>
        <taxon>Fungi</taxon>
        <taxon>Dikarya</taxon>
        <taxon>Ascomycota</taxon>
        <taxon>Pezizomycotina</taxon>
        <taxon>Sordariomycetes</taxon>
        <taxon>Sordariomycetidae</taxon>
        <taxon>Sordariales</taxon>
        <taxon>Chaetomiaceae</taxon>
        <taxon>Chaetomium</taxon>
    </lineage>
</organism>
<dbReference type="GeneID" id="87843850"/>
<dbReference type="RefSeq" id="XP_062655183.1">
    <property type="nucleotide sequence ID" value="XM_062806902.1"/>
</dbReference>
<reference evidence="1" key="1">
    <citation type="journal article" date="2023" name="Mol. Phylogenet. Evol.">
        <title>Genome-scale phylogeny and comparative genomics of the fungal order Sordariales.</title>
        <authorList>
            <person name="Hensen N."/>
            <person name="Bonometti L."/>
            <person name="Westerberg I."/>
            <person name="Brannstrom I.O."/>
            <person name="Guillou S."/>
            <person name="Cros-Aarteil S."/>
            <person name="Calhoun S."/>
            <person name="Haridas S."/>
            <person name="Kuo A."/>
            <person name="Mondo S."/>
            <person name="Pangilinan J."/>
            <person name="Riley R."/>
            <person name="LaButti K."/>
            <person name="Andreopoulos B."/>
            <person name="Lipzen A."/>
            <person name="Chen C."/>
            <person name="Yan M."/>
            <person name="Daum C."/>
            <person name="Ng V."/>
            <person name="Clum A."/>
            <person name="Steindorff A."/>
            <person name="Ohm R.A."/>
            <person name="Martin F."/>
            <person name="Silar P."/>
            <person name="Natvig D.O."/>
            <person name="Lalanne C."/>
            <person name="Gautier V."/>
            <person name="Ament-Velasquez S.L."/>
            <person name="Kruys A."/>
            <person name="Hutchinson M.I."/>
            <person name="Powell A.J."/>
            <person name="Barry K."/>
            <person name="Miller A.N."/>
            <person name="Grigoriev I.V."/>
            <person name="Debuchy R."/>
            <person name="Gladieux P."/>
            <person name="Hiltunen Thoren M."/>
            <person name="Johannesson H."/>
        </authorList>
    </citation>
    <scope>NUCLEOTIDE SEQUENCE</scope>
    <source>
        <strain evidence="1">CBS 168.71</strain>
    </source>
</reference>
<gene>
    <name evidence="1" type="ORF">B0H64DRAFT_446311</name>
</gene>
<evidence type="ECO:0000313" key="1">
    <source>
        <dbReference type="EMBL" id="KAK3291669.1"/>
    </source>
</evidence>
<keyword evidence="2" id="KW-1185">Reference proteome</keyword>
<name>A0AAE0H804_9PEZI</name>